<dbReference type="Pfam" id="PF00589">
    <property type="entry name" value="Phage_integrase"/>
    <property type="match status" value="1"/>
</dbReference>
<reference evidence="3 4" key="1">
    <citation type="submission" date="2024-04" db="EMBL/GenBank/DDBJ databases">
        <title>draft genome sequnece of Paenibacillus filicis.</title>
        <authorList>
            <person name="Kim D.-U."/>
        </authorList>
    </citation>
    <scope>NUCLEOTIDE SEQUENCE [LARGE SCALE GENOMIC DNA]</scope>
    <source>
        <strain evidence="3 4">KACC14197</strain>
    </source>
</reference>
<gene>
    <name evidence="3" type="ORF">WMW72_29480</name>
</gene>
<evidence type="ECO:0000256" key="1">
    <source>
        <dbReference type="ARBA" id="ARBA00023172"/>
    </source>
</evidence>
<comment type="caution">
    <text evidence="3">The sequence shown here is derived from an EMBL/GenBank/DDBJ whole genome shotgun (WGS) entry which is preliminary data.</text>
</comment>
<dbReference type="Proteomes" id="UP001469365">
    <property type="component" value="Unassembled WGS sequence"/>
</dbReference>
<name>A0ABU9DT28_9BACL</name>
<keyword evidence="1" id="KW-0233">DNA recombination</keyword>
<evidence type="ECO:0000259" key="2">
    <source>
        <dbReference type="PROSITE" id="PS51898"/>
    </source>
</evidence>
<proteinExistence type="predicted"/>
<feature type="domain" description="Tyr recombinase" evidence="2">
    <location>
        <begin position="1"/>
        <end position="63"/>
    </location>
</feature>
<dbReference type="InterPro" id="IPR013762">
    <property type="entry name" value="Integrase-like_cat_sf"/>
</dbReference>
<dbReference type="InterPro" id="IPR002104">
    <property type="entry name" value="Integrase_catalytic"/>
</dbReference>
<keyword evidence="4" id="KW-1185">Reference proteome</keyword>
<accession>A0ABU9DT28</accession>
<protein>
    <submittedName>
        <fullName evidence="3">Tyrosine-type recombinase/integrase</fullName>
    </submittedName>
</protein>
<dbReference type="EMBL" id="JBBPCC010000026">
    <property type="protein sequence ID" value="MEK8132035.1"/>
    <property type="molecule type" value="Genomic_DNA"/>
</dbReference>
<dbReference type="Gene3D" id="1.10.443.10">
    <property type="entry name" value="Intergrase catalytic core"/>
    <property type="match status" value="1"/>
</dbReference>
<evidence type="ECO:0000313" key="4">
    <source>
        <dbReference type="Proteomes" id="UP001469365"/>
    </source>
</evidence>
<dbReference type="PROSITE" id="PS51898">
    <property type="entry name" value="TYR_RECOMBINASE"/>
    <property type="match status" value="1"/>
</dbReference>
<organism evidence="3 4">
    <name type="scientific">Paenibacillus filicis</name>
    <dbReference type="NCBI Taxonomy" id="669464"/>
    <lineage>
        <taxon>Bacteria</taxon>
        <taxon>Bacillati</taxon>
        <taxon>Bacillota</taxon>
        <taxon>Bacilli</taxon>
        <taxon>Bacillales</taxon>
        <taxon>Paenibacillaceae</taxon>
        <taxon>Paenibacillus</taxon>
    </lineage>
</organism>
<dbReference type="InterPro" id="IPR011010">
    <property type="entry name" value="DNA_brk_join_enz"/>
</dbReference>
<evidence type="ECO:0000313" key="3">
    <source>
        <dbReference type="EMBL" id="MEK8132035.1"/>
    </source>
</evidence>
<dbReference type="RefSeq" id="WP_341419165.1">
    <property type="nucleotide sequence ID" value="NZ_JBBPCC010000026.1"/>
</dbReference>
<sequence>MKPGYIAQNFPLLLEKHNFRRIRYHDLRHSCASLLLANGVGMKEVQEWLGHSNYSTIDNVIRM</sequence>
<dbReference type="SUPFAM" id="SSF56349">
    <property type="entry name" value="DNA breaking-rejoining enzymes"/>
    <property type="match status" value="1"/>
</dbReference>